<protein>
    <recommendedName>
        <fullName evidence="4">DUF1109 family protein</fullName>
    </recommendedName>
</protein>
<evidence type="ECO:0008006" key="4">
    <source>
        <dbReference type="Google" id="ProtNLM"/>
    </source>
</evidence>
<gene>
    <name evidence="2" type="ORF">SAMN02745172_04324</name>
</gene>
<dbReference type="Proteomes" id="UP000186406">
    <property type="component" value="Unassembled WGS sequence"/>
</dbReference>
<reference evidence="2 3" key="1">
    <citation type="submission" date="2016-12" db="EMBL/GenBank/DDBJ databases">
        <authorList>
            <person name="Song W.-J."/>
            <person name="Kurnit D.M."/>
        </authorList>
    </citation>
    <scope>NUCLEOTIDE SEQUENCE [LARGE SCALE GENOMIC DNA]</scope>
    <source>
        <strain evidence="2 3">DSM 19599</strain>
    </source>
</reference>
<feature type="transmembrane region" description="Helical" evidence="1">
    <location>
        <begin position="188"/>
        <end position="209"/>
    </location>
</feature>
<dbReference type="OrthoDB" id="9816468at2"/>
<feature type="transmembrane region" description="Helical" evidence="1">
    <location>
        <begin position="20"/>
        <end position="43"/>
    </location>
</feature>
<dbReference type="Pfam" id="PF06532">
    <property type="entry name" value="NrsF"/>
    <property type="match status" value="1"/>
</dbReference>
<accession>A0A1M7ZRV6</accession>
<feature type="transmembrane region" description="Helical" evidence="1">
    <location>
        <begin position="124"/>
        <end position="147"/>
    </location>
</feature>
<dbReference type="AlphaFoldDB" id="A0A1M7ZRV6"/>
<evidence type="ECO:0000313" key="2">
    <source>
        <dbReference type="EMBL" id="SHO67643.1"/>
    </source>
</evidence>
<feature type="transmembrane region" description="Helical" evidence="1">
    <location>
        <begin position="92"/>
        <end position="112"/>
    </location>
</feature>
<dbReference type="InterPro" id="IPR009495">
    <property type="entry name" value="NrsF"/>
</dbReference>
<keyword evidence="1" id="KW-0472">Membrane</keyword>
<dbReference type="RefSeq" id="WP_073632654.1">
    <property type="nucleotide sequence ID" value="NZ_FRXO01000016.1"/>
</dbReference>
<proteinExistence type="predicted"/>
<name>A0A1M7ZRV6_9HYPH</name>
<feature type="transmembrane region" description="Helical" evidence="1">
    <location>
        <begin position="156"/>
        <end position="176"/>
    </location>
</feature>
<keyword evidence="1" id="KW-0812">Transmembrane</keyword>
<dbReference type="EMBL" id="FRXO01000016">
    <property type="protein sequence ID" value="SHO67643.1"/>
    <property type="molecule type" value="Genomic_DNA"/>
</dbReference>
<keyword evidence="3" id="KW-1185">Reference proteome</keyword>
<keyword evidence="1" id="KW-1133">Transmembrane helix</keyword>
<feature type="transmembrane region" description="Helical" evidence="1">
    <location>
        <begin position="58"/>
        <end position="80"/>
    </location>
</feature>
<dbReference type="STRING" id="1123029.SAMN02745172_04324"/>
<sequence length="211" mass="21425">MKTDDLIRGLAADVRPTRGLGVGLALALAAGLAGALVLFALVLSPRHGMPALLAEPRILLKFAVTLSLAVAAGWTALRLVRPGSKAAGPARLLALPAALLALGVAAEMVVTPEADWMPGLVGHYAVYCVMLVPVMSAPVLGAVLLALRRGAPSRPALAGAVAGLMAGGLGAALYAFHCIDDSPLFMLTWYGIAIGIVTAAGAVIGRRVLAW</sequence>
<evidence type="ECO:0000256" key="1">
    <source>
        <dbReference type="SAM" id="Phobius"/>
    </source>
</evidence>
<evidence type="ECO:0000313" key="3">
    <source>
        <dbReference type="Proteomes" id="UP000186406"/>
    </source>
</evidence>
<organism evidence="2 3">
    <name type="scientific">Pseudoxanthobacter soli DSM 19599</name>
    <dbReference type="NCBI Taxonomy" id="1123029"/>
    <lineage>
        <taxon>Bacteria</taxon>
        <taxon>Pseudomonadati</taxon>
        <taxon>Pseudomonadota</taxon>
        <taxon>Alphaproteobacteria</taxon>
        <taxon>Hyphomicrobiales</taxon>
        <taxon>Segnochrobactraceae</taxon>
        <taxon>Pseudoxanthobacter</taxon>
    </lineage>
</organism>